<keyword evidence="3" id="KW-1185">Reference proteome</keyword>
<reference evidence="2" key="1">
    <citation type="journal article" date="2023" name="G3 (Bethesda)">
        <title>A reference genome for the long-term kleptoplast-retaining sea slug Elysia crispata morphotype clarki.</title>
        <authorList>
            <person name="Eastman K.E."/>
            <person name="Pendleton A.L."/>
            <person name="Shaikh M.A."/>
            <person name="Suttiyut T."/>
            <person name="Ogas R."/>
            <person name="Tomko P."/>
            <person name="Gavelis G."/>
            <person name="Widhalm J.R."/>
            <person name="Wisecaver J.H."/>
        </authorList>
    </citation>
    <scope>NUCLEOTIDE SEQUENCE</scope>
    <source>
        <strain evidence="2">ECLA1</strain>
    </source>
</reference>
<proteinExistence type="predicted"/>
<name>A0AAE0YHD6_9GAST</name>
<dbReference type="AlphaFoldDB" id="A0AAE0YHD6"/>
<dbReference type="SUPFAM" id="SSF52540">
    <property type="entry name" value="P-loop containing nucleoside triphosphate hydrolases"/>
    <property type="match status" value="1"/>
</dbReference>
<evidence type="ECO:0000259" key="1">
    <source>
        <dbReference type="Pfam" id="PF01057"/>
    </source>
</evidence>
<dbReference type="InterPro" id="IPR001257">
    <property type="entry name" value="Parvovirus_NS1_helicase"/>
</dbReference>
<evidence type="ECO:0000313" key="2">
    <source>
        <dbReference type="EMBL" id="KAK3744800.1"/>
    </source>
</evidence>
<dbReference type="Gene3D" id="3.40.50.300">
    <property type="entry name" value="P-loop containing nucleotide triphosphate hydrolases"/>
    <property type="match status" value="1"/>
</dbReference>
<accession>A0AAE0YHD6</accession>
<feature type="domain" description="Parvovirus non-structural protein 1 helicase" evidence="1">
    <location>
        <begin position="696"/>
        <end position="816"/>
    </location>
</feature>
<organism evidence="2 3">
    <name type="scientific">Elysia crispata</name>
    <name type="common">lettuce slug</name>
    <dbReference type="NCBI Taxonomy" id="231223"/>
    <lineage>
        <taxon>Eukaryota</taxon>
        <taxon>Metazoa</taxon>
        <taxon>Spiralia</taxon>
        <taxon>Lophotrochozoa</taxon>
        <taxon>Mollusca</taxon>
        <taxon>Gastropoda</taxon>
        <taxon>Heterobranchia</taxon>
        <taxon>Euthyneura</taxon>
        <taxon>Panpulmonata</taxon>
        <taxon>Sacoglossa</taxon>
        <taxon>Placobranchoidea</taxon>
        <taxon>Plakobranchidae</taxon>
        <taxon>Elysia</taxon>
    </lineage>
</organism>
<dbReference type="GO" id="GO:0019079">
    <property type="term" value="P:viral genome replication"/>
    <property type="evidence" value="ECO:0007669"/>
    <property type="project" value="InterPro"/>
</dbReference>
<dbReference type="Pfam" id="PF01057">
    <property type="entry name" value="Parvo_NS1"/>
    <property type="match status" value="1"/>
</dbReference>
<comment type="caution">
    <text evidence="2">The sequence shown here is derived from an EMBL/GenBank/DDBJ whole genome shotgun (WGS) entry which is preliminary data.</text>
</comment>
<gene>
    <name evidence="2" type="ORF">RRG08_042184</name>
</gene>
<evidence type="ECO:0000313" key="3">
    <source>
        <dbReference type="Proteomes" id="UP001283361"/>
    </source>
</evidence>
<dbReference type="Proteomes" id="UP001283361">
    <property type="component" value="Unassembled WGS sequence"/>
</dbReference>
<dbReference type="EMBL" id="JAWDGP010006247">
    <property type="protein sequence ID" value="KAK3744800.1"/>
    <property type="molecule type" value="Genomic_DNA"/>
</dbReference>
<dbReference type="InterPro" id="IPR027417">
    <property type="entry name" value="P-loop_NTPase"/>
</dbReference>
<sequence>MNIFFNDPAPSTSIIDYLEIVTGDHEVDVCQRPIDAWNTNDFYLDGSGQKKAMHQYAFSELHQNYLERTAWCRYNPEIFCLARYVTRDFTRKIMVDSIEHHRTVTQIQRNRFGDTYRRVRKLLDEVFGAVYIHNVLGDGLTAAVYTLYLILHGLDQYCTPFAYRFESIGTNNKDQQIIDVQSVSRKLDWYLTGRHQPELLPPNNIQQYPSLDLRSGTIIYPDSELVIHGNIQAQPQAEEDLRDDLRYFFPTLSEEIIPETPQESNVMETQDVSSAMNSFIHEVYCDVDPDHMASQTVPFDHVVDQNPWKDLDAKWPGASKWAVDNPAPWAFCRLDFTKDKGFRWVDNLCRMKDKEYPAALFIKDCPKPTKRAKLVRKQNNMWQWRRASILKQVYDTNGEPKRHSLHGFLINSPMDDDELLTTPVLKWITPGQILKNMTFESKSLINKIKEFVNSNQVAVWLHDTDIPDDKCHARKGPHFHLIVESTTPNSRNLKNFRALQTSCSKWDCGLYVTKVTTSPDKLYLYQLQDSEKVFLGTNSSFCLETITALQHVDGQVDGFNGTAEFDSDADVLSTVNPALLKQDARAEKRAASSDAPPAKRSKNTDNLYLLKRCIEENPDVGSLQEMVTIYKNTENYQTLCDIFFDQRAEKYWAMAQQEAAGQSQDADILRRLEELPDSLRHMMTPEQTLALFNSWCKEQNINARALAWIMIACLQARIYKKIGVYLQGASNSGKTYWTSTLFQPMNKLVGKMTTGGRFCLQDCVNKRIIIGEEVGIAADNVDRMKELMSGERTTFERKMRAPGTCKANLVLLNSNNLPFANVPQEKTALENRMFLSGT</sequence>
<protein>
    <recommendedName>
        <fullName evidence="1">Parvovirus non-structural protein 1 helicase domain-containing protein</fullName>
    </recommendedName>
</protein>